<evidence type="ECO:0000313" key="1">
    <source>
        <dbReference type="EMBL" id="MDX3041259.1"/>
    </source>
</evidence>
<dbReference type="Proteomes" id="UP001282474">
    <property type="component" value="Unassembled WGS sequence"/>
</dbReference>
<dbReference type="EMBL" id="JARAWJ010000025">
    <property type="protein sequence ID" value="MDX3041259.1"/>
    <property type="molecule type" value="Genomic_DNA"/>
</dbReference>
<evidence type="ECO:0000313" key="2">
    <source>
        <dbReference type="Proteomes" id="UP001282474"/>
    </source>
</evidence>
<gene>
    <name evidence="1" type="ORF">PV383_29305</name>
</gene>
<proteinExistence type="predicted"/>
<name>A0ABU4MUZ9_9ACTN</name>
<reference evidence="1 2" key="1">
    <citation type="journal article" date="2023" name="Microb. Genom.">
        <title>Mesoterricola silvestris gen. nov., sp. nov., Mesoterricola sediminis sp. nov., Geothrix oryzae sp. nov., Geothrix edaphica sp. nov., Geothrix rubra sp. nov., and Geothrix limicola sp. nov., six novel members of Acidobacteriota isolated from soils.</title>
        <authorList>
            <person name="Weisberg A.J."/>
            <person name="Pearce E."/>
            <person name="Kramer C.G."/>
            <person name="Chang J.H."/>
            <person name="Clarke C.R."/>
        </authorList>
    </citation>
    <scope>NUCLEOTIDE SEQUENCE [LARGE SCALE GENOMIC DNA]</scope>
    <source>
        <strain evidence="1 2">NE20-4-1</strain>
    </source>
</reference>
<keyword evidence="2" id="KW-1185">Reference proteome</keyword>
<organism evidence="1 2">
    <name type="scientific">Streptomyces caniscabiei</name>
    <dbReference type="NCBI Taxonomy" id="2746961"/>
    <lineage>
        <taxon>Bacteria</taxon>
        <taxon>Bacillati</taxon>
        <taxon>Actinomycetota</taxon>
        <taxon>Actinomycetes</taxon>
        <taxon>Kitasatosporales</taxon>
        <taxon>Streptomycetaceae</taxon>
        <taxon>Streptomyces</taxon>
    </lineage>
</organism>
<protein>
    <submittedName>
        <fullName evidence="1">Uncharacterized protein</fullName>
    </submittedName>
</protein>
<sequence length="40" mass="4213">MPPAHPLIIGDRAALSWVITEQRMAFPAGRANAARVGGGR</sequence>
<accession>A0ABU4MUZ9</accession>
<comment type="caution">
    <text evidence="1">The sequence shown here is derived from an EMBL/GenBank/DDBJ whole genome shotgun (WGS) entry which is preliminary data.</text>
</comment>
<dbReference type="RefSeq" id="WP_267887673.1">
    <property type="nucleotide sequence ID" value="NZ_JABXWF010000016.1"/>
</dbReference>